<dbReference type="CDD" id="cd09279">
    <property type="entry name" value="RNase_HI_like"/>
    <property type="match status" value="1"/>
</dbReference>
<comment type="caution">
    <text evidence="2">The sequence shown here is derived from an EMBL/GenBank/DDBJ whole genome shotgun (WGS) entry which is preliminary data.</text>
</comment>
<dbReference type="InterPro" id="IPR002156">
    <property type="entry name" value="RNaseH_domain"/>
</dbReference>
<dbReference type="EMBL" id="JACGWJ010000010">
    <property type="protein sequence ID" value="KAL0392910.1"/>
    <property type="molecule type" value="Genomic_DNA"/>
</dbReference>
<reference evidence="2" key="2">
    <citation type="journal article" date="2024" name="Plant">
        <title>Genomic evolution and insights into agronomic trait innovations of Sesamum species.</title>
        <authorList>
            <person name="Miao H."/>
            <person name="Wang L."/>
            <person name="Qu L."/>
            <person name="Liu H."/>
            <person name="Sun Y."/>
            <person name="Le M."/>
            <person name="Wang Q."/>
            <person name="Wei S."/>
            <person name="Zheng Y."/>
            <person name="Lin W."/>
            <person name="Duan Y."/>
            <person name="Cao H."/>
            <person name="Xiong S."/>
            <person name="Wang X."/>
            <person name="Wei L."/>
            <person name="Li C."/>
            <person name="Ma Q."/>
            <person name="Ju M."/>
            <person name="Zhao R."/>
            <person name="Li G."/>
            <person name="Mu C."/>
            <person name="Tian Q."/>
            <person name="Mei H."/>
            <person name="Zhang T."/>
            <person name="Gao T."/>
            <person name="Zhang H."/>
        </authorList>
    </citation>
    <scope>NUCLEOTIDE SEQUENCE</scope>
    <source>
        <strain evidence="2">G02</strain>
    </source>
</reference>
<dbReference type="PANTHER" id="PTHR48475:SF2">
    <property type="entry name" value="RIBONUCLEASE H"/>
    <property type="match status" value="1"/>
</dbReference>
<dbReference type="InterPro" id="IPR012337">
    <property type="entry name" value="RNaseH-like_sf"/>
</dbReference>
<feature type="domain" description="RNase H type-1" evidence="1">
    <location>
        <begin position="66"/>
        <end position="156"/>
    </location>
</feature>
<dbReference type="PANTHER" id="PTHR48475">
    <property type="entry name" value="RIBONUCLEASE H"/>
    <property type="match status" value="1"/>
</dbReference>
<proteinExistence type="predicted"/>
<dbReference type="GO" id="GO:0003676">
    <property type="term" value="F:nucleic acid binding"/>
    <property type="evidence" value="ECO:0007669"/>
    <property type="project" value="InterPro"/>
</dbReference>
<sequence length="251" mass="28621">MMIHSYREKGSSLGDHSQAIAPVFPLTLYKGKDEHAFEAVLRKAGYFRLIDEIGCRINRDLEFVVEFGCRASNNEVEYEALVICMTMTHDVGARHLVAYSDSQLIVKQVEGTYEGKEENMIHYLQQIEELKTGFESFQLIQIPREENVKVDCLSKLAGALEDCRTKRITIQHLLEPRAPLSIQVISPIENWKTPVIRLLEEGHHPNNRRDAGRLKSQATRSLLQGGVLYKKSFTHPLLLCLSQPEGKHVLR</sequence>
<name>A0AAW2SLF7_SESRA</name>
<reference evidence="2" key="1">
    <citation type="submission" date="2020-06" db="EMBL/GenBank/DDBJ databases">
        <authorList>
            <person name="Li T."/>
            <person name="Hu X."/>
            <person name="Zhang T."/>
            <person name="Song X."/>
            <person name="Zhang H."/>
            <person name="Dai N."/>
            <person name="Sheng W."/>
            <person name="Hou X."/>
            <person name="Wei L."/>
        </authorList>
    </citation>
    <scope>NUCLEOTIDE SEQUENCE</scope>
    <source>
        <strain evidence="2">G02</strain>
        <tissue evidence="2">Leaf</tissue>
    </source>
</reference>
<evidence type="ECO:0000259" key="1">
    <source>
        <dbReference type="Pfam" id="PF13456"/>
    </source>
</evidence>
<dbReference type="Gene3D" id="3.30.420.10">
    <property type="entry name" value="Ribonuclease H-like superfamily/Ribonuclease H"/>
    <property type="match status" value="1"/>
</dbReference>
<dbReference type="SUPFAM" id="SSF53098">
    <property type="entry name" value="Ribonuclease H-like"/>
    <property type="match status" value="1"/>
</dbReference>
<accession>A0AAW2SLF7</accession>
<protein>
    <recommendedName>
        <fullName evidence="1">RNase H type-1 domain-containing protein</fullName>
    </recommendedName>
</protein>
<evidence type="ECO:0000313" key="2">
    <source>
        <dbReference type="EMBL" id="KAL0392910.1"/>
    </source>
</evidence>
<organism evidence="2">
    <name type="scientific">Sesamum radiatum</name>
    <name type="common">Black benniseed</name>
    <dbReference type="NCBI Taxonomy" id="300843"/>
    <lineage>
        <taxon>Eukaryota</taxon>
        <taxon>Viridiplantae</taxon>
        <taxon>Streptophyta</taxon>
        <taxon>Embryophyta</taxon>
        <taxon>Tracheophyta</taxon>
        <taxon>Spermatophyta</taxon>
        <taxon>Magnoliopsida</taxon>
        <taxon>eudicotyledons</taxon>
        <taxon>Gunneridae</taxon>
        <taxon>Pentapetalae</taxon>
        <taxon>asterids</taxon>
        <taxon>lamiids</taxon>
        <taxon>Lamiales</taxon>
        <taxon>Pedaliaceae</taxon>
        <taxon>Sesamum</taxon>
    </lineage>
</organism>
<dbReference type="Pfam" id="PF13456">
    <property type="entry name" value="RVT_3"/>
    <property type="match status" value="1"/>
</dbReference>
<dbReference type="AlphaFoldDB" id="A0AAW2SLF7"/>
<dbReference type="GO" id="GO:0004523">
    <property type="term" value="F:RNA-DNA hybrid ribonuclease activity"/>
    <property type="evidence" value="ECO:0007669"/>
    <property type="project" value="InterPro"/>
</dbReference>
<gene>
    <name evidence="2" type="ORF">Sradi_2513800</name>
</gene>
<dbReference type="InterPro" id="IPR036397">
    <property type="entry name" value="RNaseH_sf"/>
</dbReference>